<comment type="similarity">
    <text evidence="1">Belongs to the UDP-glycosyltransferase family.</text>
</comment>
<dbReference type="PANTHER" id="PTHR48049:SF75">
    <property type="entry name" value="UDP-RHAMNOSE:RHAMNOSYLTRANSFERASE 1"/>
    <property type="match status" value="1"/>
</dbReference>
<dbReference type="Gene3D" id="3.40.50.2000">
    <property type="entry name" value="Glycogen Phosphorylase B"/>
    <property type="match status" value="2"/>
</dbReference>
<protein>
    <submittedName>
        <fullName evidence="3">Uncharacterized protein</fullName>
    </submittedName>
</protein>
<reference evidence="3 4" key="1">
    <citation type="journal article" date="2023" name="Hortic Res">
        <title>Pangenome of water caltrop reveals structural variations and asymmetric subgenome divergence after allopolyploidization.</title>
        <authorList>
            <person name="Zhang X."/>
            <person name="Chen Y."/>
            <person name="Wang L."/>
            <person name="Yuan Y."/>
            <person name="Fang M."/>
            <person name="Shi L."/>
            <person name="Lu R."/>
            <person name="Comes H.P."/>
            <person name="Ma Y."/>
            <person name="Chen Y."/>
            <person name="Huang G."/>
            <person name="Zhou Y."/>
            <person name="Zheng Z."/>
            <person name="Qiu Y."/>
        </authorList>
    </citation>
    <scope>NUCLEOTIDE SEQUENCE [LARGE SCALE GENOMIC DNA]</scope>
    <source>
        <strain evidence="3">F231</strain>
    </source>
</reference>
<proteinExistence type="inferred from homology"/>
<dbReference type="Pfam" id="PF00201">
    <property type="entry name" value="UDPGT"/>
    <property type="match status" value="1"/>
</dbReference>
<dbReference type="CDD" id="cd03784">
    <property type="entry name" value="GT1_Gtf-like"/>
    <property type="match status" value="1"/>
</dbReference>
<dbReference type="InterPro" id="IPR002213">
    <property type="entry name" value="UDP_glucos_trans"/>
</dbReference>
<keyword evidence="2" id="KW-0808">Transferase</keyword>
<evidence type="ECO:0000313" key="3">
    <source>
        <dbReference type="EMBL" id="KAK4777028.1"/>
    </source>
</evidence>
<gene>
    <name evidence="3" type="ORF">SAY86_005716</name>
</gene>
<keyword evidence="4" id="KW-1185">Reference proteome</keyword>
<evidence type="ECO:0000256" key="2">
    <source>
        <dbReference type="ARBA" id="ARBA00022679"/>
    </source>
</evidence>
<name>A0AAN7KVD7_TRANT</name>
<dbReference type="GO" id="GO:0035251">
    <property type="term" value="F:UDP-glucosyltransferase activity"/>
    <property type="evidence" value="ECO:0007669"/>
    <property type="project" value="InterPro"/>
</dbReference>
<accession>A0AAN7KVD7</accession>
<organism evidence="3 4">
    <name type="scientific">Trapa natans</name>
    <name type="common">Water chestnut</name>
    <dbReference type="NCBI Taxonomy" id="22666"/>
    <lineage>
        <taxon>Eukaryota</taxon>
        <taxon>Viridiplantae</taxon>
        <taxon>Streptophyta</taxon>
        <taxon>Embryophyta</taxon>
        <taxon>Tracheophyta</taxon>
        <taxon>Spermatophyta</taxon>
        <taxon>Magnoliopsida</taxon>
        <taxon>eudicotyledons</taxon>
        <taxon>Gunneridae</taxon>
        <taxon>Pentapetalae</taxon>
        <taxon>rosids</taxon>
        <taxon>malvids</taxon>
        <taxon>Myrtales</taxon>
        <taxon>Lythraceae</taxon>
        <taxon>Trapa</taxon>
    </lineage>
</organism>
<dbReference type="Proteomes" id="UP001346149">
    <property type="component" value="Unassembled WGS sequence"/>
</dbReference>
<sequence length="419" mass="46598">MACFWPHAPISKASQETSRVTFVSTPRNIQRLLPISPNSLGNINLVKLPLPIVEGLPEDCEATMDLQPNKIEFLKKACDGLREPLEQLLLEDLPNLILFDFIQCWVPQVAAKLGIRSAFFSAYTASTLAFIRPPSELRPTGQRKKPEDLAVPPKWFPLTSLVSQGPHQAAKMYKNLKFPDASGMSSGQRWEKTIMGSGFVAVRSCPEFKPEYLALLKEIYKKPVLPVGLPTPSFEKNTDAVNSTWCTDSRWLDRQTRKSVLFVGFGTEYKMPIGQIHELARGLKLSGSPFLWIIRKPKGTNSSQLLPRVSRPNSRQGTGLIWLGSTAIGGCLYHSGWSSIIESLGFGLPQILMPMVDDQGLNSKLLVEKGIGFEVPRNEDGSFTREDVAKSIRFVLVEEAGETLRKKAENMRTISTKAT</sequence>
<evidence type="ECO:0000313" key="4">
    <source>
        <dbReference type="Proteomes" id="UP001346149"/>
    </source>
</evidence>
<dbReference type="InterPro" id="IPR050481">
    <property type="entry name" value="UDP-glycosyltransf_plant"/>
</dbReference>
<dbReference type="SUPFAM" id="SSF53756">
    <property type="entry name" value="UDP-Glycosyltransferase/glycogen phosphorylase"/>
    <property type="match status" value="1"/>
</dbReference>
<comment type="caution">
    <text evidence="3">The sequence shown here is derived from an EMBL/GenBank/DDBJ whole genome shotgun (WGS) entry which is preliminary data.</text>
</comment>
<dbReference type="EMBL" id="JAXQNO010000018">
    <property type="protein sequence ID" value="KAK4777028.1"/>
    <property type="molecule type" value="Genomic_DNA"/>
</dbReference>
<dbReference type="PANTHER" id="PTHR48049">
    <property type="entry name" value="GLYCOSYLTRANSFERASE"/>
    <property type="match status" value="1"/>
</dbReference>
<dbReference type="AlphaFoldDB" id="A0AAN7KVD7"/>
<evidence type="ECO:0000256" key="1">
    <source>
        <dbReference type="ARBA" id="ARBA00009995"/>
    </source>
</evidence>